<accession>A0A543J7K3</accession>
<dbReference type="PANTHER" id="PTHR43156">
    <property type="entry name" value="STAGE II SPORULATION PROTEIN E-RELATED"/>
    <property type="match status" value="1"/>
</dbReference>
<comment type="caution">
    <text evidence="3">The sequence shown here is derived from an EMBL/GenBank/DDBJ whole genome shotgun (WGS) entry which is preliminary data.</text>
</comment>
<proteinExistence type="predicted"/>
<organism evidence="3 4">
    <name type="scientific">Saccharothrix saharensis</name>
    <dbReference type="NCBI Taxonomy" id="571190"/>
    <lineage>
        <taxon>Bacteria</taxon>
        <taxon>Bacillati</taxon>
        <taxon>Actinomycetota</taxon>
        <taxon>Actinomycetes</taxon>
        <taxon>Pseudonocardiales</taxon>
        <taxon>Pseudonocardiaceae</taxon>
        <taxon>Saccharothrix</taxon>
    </lineage>
</organism>
<dbReference type="GO" id="GO:0016791">
    <property type="term" value="F:phosphatase activity"/>
    <property type="evidence" value="ECO:0007669"/>
    <property type="project" value="TreeGrafter"/>
</dbReference>
<dbReference type="Proteomes" id="UP000316628">
    <property type="component" value="Unassembled WGS sequence"/>
</dbReference>
<keyword evidence="4" id="KW-1185">Reference proteome</keyword>
<dbReference type="InterPro" id="IPR036457">
    <property type="entry name" value="PPM-type-like_dom_sf"/>
</dbReference>
<evidence type="ECO:0000313" key="3">
    <source>
        <dbReference type="EMBL" id="TQM78797.1"/>
    </source>
</evidence>
<sequence>MTDHRAEQQQHSIAAALGHAGLSTDELWIRYFALGGDAGMIEIDAYVHGLGGLPPLQRDILAHAINERLDELTPPRRADYSRPTREIRPRGRSLTALVELLEGAELAPPDRLRVLVEAAGRALDVSLAMYLVDYGERHLCPWSADGTPDGPPLGVDGTRAGQAFREVRILPTTVDDRPVLWVPLLDGAERLGVLEVRVADVTDLHDPGLRTQCRWLSMLLGHLVTLLTRYGDAVDLVRLPEPSTVTGELIRSMLPPLTAGVDDFVVTGVVEPRHGAGGDAFDYALSETTATLIVLDAAGHDLRSGLIAATALAAHRHARRAGRDLLGQARAIDETITGQFGPGASATAVLAEVDLAGGRLRYLNAGHPAPLVLREGRVVTALDAGLSPPLGTGVARRTVAEAVLRPDDWLVLHTDGITGARNDRGESFGDTVLADFLRREAAEDSPPPETVRRLVRAVLAHQGGVLRDDAGVVLARWTTPRTIIP</sequence>
<dbReference type="PANTHER" id="PTHR43156:SF2">
    <property type="entry name" value="STAGE II SPORULATION PROTEIN E"/>
    <property type="match status" value="1"/>
</dbReference>
<protein>
    <submittedName>
        <fullName evidence="3">Stage II sporulation protein E</fullName>
    </submittedName>
</protein>
<keyword evidence="1" id="KW-0378">Hydrolase</keyword>
<dbReference type="Pfam" id="PF07228">
    <property type="entry name" value="SpoIIE"/>
    <property type="match status" value="1"/>
</dbReference>
<gene>
    <name evidence="3" type="ORF">FHX81_1078</name>
</gene>
<dbReference type="InterPro" id="IPR001932">
    <property type="entry name" value="PPM-type_phosphatase-like_dom"/>
</dbReference>
<dbReference type="SMART" id="SM00331">
    <property type="entry name" value="PP2C_SIG"/>
    <property type="match status" value="1"/>
</dbReference>
<dbReference type="OrthoDB" id="4935951at2"/>
<dbReference type="SUPFAM" id="SSF81606">
    <property type="entry name" value="PP2C-like"/>
    <property type="match status" value="1"/>
</dbReference>
<dbReference type="Gene3D" id="3.60.40.10">
    <property type="entry name" value="PPM-type phosphatase domain"/>
    <property type="match status" value="1"/>
</dbReference>
<dbReference type="EMBL" id="VFPP01000001">
    <property type="protein sequence ID" value="TQM78797.1"/>
    <property type="molecule type" value="Genomic_DNA"/>
</dbReference>
<reference evidence="3 4" key="1">
    <citation type="submission" date="2019-06" db="EMBL/GenBank/DDBJ databases">
        <title>Sequencing the genomes of 1000 actinobacteria strains.</title>
        <authorList>
            <person name="Klenk H.-P."/>
        </authorList>
    </citation>
    <scope>NUCLEOTIDE SEQUENCE [LARGE SCALE GENOMIC DNA]</scope>
    <source>
        <strain evidence="3 4">DSM 45456</strain>
    </source>
</reference>
<evidence type="ECO:0000313" key="4">
    <source>
        <dbReference type="Proteomes" id="UP000316628"/>
    </source>
</evidence>
<dbReference type="RefSeq" id="WP_141975597.1">
    <property type="nucleotide sequence ID" value="NZ_VFPP01000001.1"/>
</dbReference>
<evidence type="ECO:0000259" key="2">
    <source>
        <dbReference type="SMART" id="SM00331"/>
    </source>
</evidence>
<evidence type="ECO:0000256" key="1">
    <source>
        <dbReference type="ARBA" id="ARBA00022801"/>
    </source>
</evidence>
<name>A0A543J7K3_9PSEU</name>
<dbReference type="InterPro" id="IPR052016">
    <property type="entry name" value="Bact_Sigma-Reg"/>
</dbReference>
<dbReference type="AlphaFoldDB" id="A0A543J7K3"/>
<feature type="domain" description="PPM-type phosphatase" evidence="2">
    <location>
        <begin position="261"/>
        <end position="477"/>
    </location>
</feature>